<dbReference type="PANTHER" id="PTHR11394">
    <property type="entry name" value="TASTE RECEPTOR TYPE 2"/>
    <property type="match status" value="1"/>
</dbReference>
<reference evidence="15" key="1">
    <citation type="submission" date="2019-10" db="EMBL/GenBank/DDBJ databases">
        <title>The sequence and de novo assembly of the wild yak genome.</title>
        <authorList>
            <person name="Liu Y."/>
        </authorList>
    </citation>
    <scope>NUCLEOTIDE SEQUENCE [LARGE SCALE GENOMIC DNA]</scope>
    <source>
        <strain evidence="15">WY2019</strain>
    </source>
</reference>
<evidence type="ECO:0000256" key="1">
    <source>
        <dbReference type="ARBA" id="ARBA00004141"/>
    </source>
</evidence>
<evidence type="ECO:0000256" key="6">
    <source>
        <dbReference type="ARBA" id="ARBA00022989"/>
    </source>
</evidence>
<keyword evidence="9 13" id="KW-0675">Receptor</keyword>
<evidence type="ECO:0000256" key="11">
    <source>
        <dbReference type="ARBA" id="ARBA00023224"/>
    </source>
</evidence>
<feature type="transmembrane region" description="Helical" evidence="14">
    <location>
        <begin position="169"/>
        <end position="189"/>
    </location>
</feature>
<keyword evidence="16" id="KW-1185">Reference proteome</keyword>
<dbReference type="GO" id="GO:0004930">
    <property type="term" value="F:G protein-coupled receptor activity"/>
    <property type="evidence" value="ECO:0007669"/>
    <property type="project" value="UniProtKB-KW"/>
</dbReference>
<keyword evidence="3 13" id="KW-0919">Taste</keyword>
<dbReference type="PANTHER" id="PTHR11394:SF142">
    <property type="entry name" value="TASTE RECEPTOR TYPE 2 MEMBER 39"/>
    <property type="match status" value="1"/>
</dbReference>
<keyword evidence="5 13" id="KW-0812">Transmembrane</keyword>
<feature type="transmembrane region" description="Helical" evidence="14">
    <location>
        <begin position="276"/>
        <end position="299"/>
    </location>
</feature>
<feature type="transmembrane region" description="Helical" evidence="14">
    <location>
        <begin position="218"/>
        <end position="246"/>
    </location>
</feature>
<feature type="transmembrane region" description="Helical" evidence="14">
    <location>
        <begin position="45"/>
        <end position="67"/>
    </location>
</feature>
<dbReference type="SUPFAM" id="SSF81321">
    <property type="entry name" value="Family A G protein-coupled receptor-like"/>
    <property type="match status" value="1"/>
</dbReference>
<dbReference type="CDD" id="cd15908">
    <property type="entry name" value="7tm_TAS2R40-like"/>
    <property type="match status" value="1"/>
</dbReference>
<keyword evidence="4 13" id="KW-0716">Sensory transduction</keyword>
<dbReference type="GO" id="GO:0016020">
    <property type="term" value="C:membrane"/>
    <property type="evidence" value="ECO:0007669"/>
    <property type="project" value="UniProtKB-SubCell"/>
</dbReference>
<dbReference type="Proteomes" id="UP000322234">
    <property type="component" value="Unassembled WGS sequence"/>
</dbReference>
<evidence type="ECO:0000256" key="5">
    <source>
        <dbReference type="ARBA" id="ARBA00022692"/>
    </source>
</evidence>
<evidence type="ECO:0000313" key="15">
    <source>
        <dbReference type="EMBL" id="MXQ92200.1"/>
    </source>
</evidence>
<dbReference type="AlphaFoldDB" id="A0A6B0RQ47"/>
<keyword evidence="10" id="KW-0325">Glycoprotein</keyword>
<evidence type="ECO:0000256" key="10">
    <source>
        <dbReference type="ARBA" id="ARBA00023180"/>
    </source>
</evidence>
<protein>
    <recommendedName>
        <fullName evidence="13">Taste receptor type 2</fullName>
    </recommendedName>
</protein>
<comment type="similarity">
    <text evidence="2 12">Belongs to the G-protein coupled receptor T2R family.</text>
</comment>
<evidence type="ECO:0000256" key="14">
    <source>
        <dbReference type="SAM" id="Phobius"/>
    </source>
</evidence>
<evidence type="ECO:0000256" key="8">
    <source>
        <dbReference type="ARBA" id="ARBA00023136"/>
    </source>
</evidence>
<dbReference type="EMBL" id="VBQZ03000079">
    <property type="protein sequence ID" value="MXQ92200.1"/>
    <property type="molecule type" value="Genomic_DNA"/>
</dbReference>
<keyword evidence="7 13" id="KW-0297">G-protein coupled receptor</keyword>
<evidence type="ECO:0000313" key="16">
    <source>
        <dbReference type="Proteomes" id="UP000322234"/>
    </source>
</evidence>
<dbReference type="Gene3D" id="1.20.1070.10">
    <property type="entry name" value="Rhodopsin 7-helix transmembrane proteins"/>
    <property type="match status" value="1"/>
</dbReference>
<keyword evidence="8 13" id="KW-0472">Membrane</keyword>
<evidence type="ECO:0000256" key="9">
    <source>
        <dbReference type="ARBA" id="ARBA00023170"/>
    </source>
</evidence>
<dbReference type="FunFam" id="1.20.1070.10:FF:000055">
    <property type="entry name" value="Taste receptor type 2"/>
    <property type="match status" value="1"/>
</dbReference>
<name>A0A6B0RQ47_9CETA</name>
<evidence type="ECO:0000256" key="13">
    <source>
        <dbReference type="RuleBase" id="RU004424"/>
    </source>
</evidence>
<feature type="transmembrane region" description="Helical" evidence="14">
    <location>
        <begin position="129"/>
        <end position="149"/>
    </location>
</feature>
<comment type="subcellular location">
    <subcellularLocation>
        <location evidence="1 13">Membrane</location>
        <topology evidence="1 13">Multi-pass membrane protein</topology>
    </subcellularLocation>
</comment>
<evidence type="ECO:0000256" key="2">
    <source>
        <dbReference type="ARBA" id="ARBA00007376"/>
    </source>
</evidence>
<evidence type="ECO:0000256" key="3">
    <source>
        <dbReference type="ARBA" id="ARBA00022480"/>
    </source>
</evidence>
<sequence length="348" mass="39787">MMSGSYHRPAHQVLRRHFPPDIEEKQPLRMIQTCSSSENDLSPSLVTLMLIIIGTECILGILANGFIAGINTAEWIHSKVLSTSGKILLFLGVSRIVLQSCMMLELTLSSTSPQFYNDDIMYHTFRGCFMFLNHCSLWFAAWLSVFYFVKVADFSYPLFLKLKWRISGLMPWLLQLSVFVSLGQSVLFFQNNYTMNCNNLFSLPSFNSTKKKSFAESAVINLVLFLNLGIFIPLIMFMLAATLLIISLKRHIFHMKSNATGSRDPSMEAHLGAIRAISYFLILYIFKVLALFLYMSNFFDINSPLNILCKIIMATYPVGHSILLIQDNPGLKRAWKRLQTQVHLYFKK</sequence>
<gene>
    <name evidence="15" type="ORF">E5288_WYG012437</name>
</gene>
<dbReference type="GO" id="GO:0033038">
    <property type="term" value="F:bitter taste receptor activity"/>
    <property type="evidence" value="ECO:0007669"/>
    <property type="project" value="InterPro"/>
</dbReference>
<comment type="caution">
    <text evidence="15">The sequence shown here is derived from an EMBL/GenBank/DDBJ whole genome shotgun (WGS) entry which is preliminary data.</text>
</comment>
<proteinExistence type="inferred from homology"/>
<keyword evidence="11 13" id="KW-0807">Transducer</keyword>
<evidence type="ECO:0000256" key="12">
    <source>
        <dbReference type="RuleBase" id="RU004423"/>
    </source>
</evidence>
<evidence type="ECO:0000256" key="7">
    <source>
        <dbReference type="ARBA" id="ARBA00023040"/>
    </source>
</evidence>
<keyword evidence="6 14" id="KW-1133">Transmembrane helix</keyword>
<dbReference type="Pfam" id="PF05296">
    <property type="entry name" value="TAS2R"/>
    <property type="match status" value="1"/>
</dbReference>
<accession>A0A6B0RQ47</accession>
<evidence type="ECO:0000256" key="4">
    <source>
        <dbReference type="ARBA" id="ARBA00022606"/>
    </source>
</evidence>
<dbReference type="InterPro" id="IPR007960">
    <property type="entry name" value="TAS2R"/>
</dbReference>
<organism evidence="15 16">
    <name type="scientific">Bos mutus</name>
    <name type="common">wild yak</name>
    <dbReference type="NCBI Taxonomy" id="72004"/>
    <lineage>
        <taxon>Eukaryota</taxon>
        <taxon>Metazoa</taxon>
        <taxon>Chordata</taxon>
        <taxon>Craniata</taxon>
        <taxon>Vertebrata</taxon>
        <taxon>Euteleostomi</taxon>
        <taxon>Mammalia</taxon>
        <taxon>Eutheria</taxon>
        <taxon>Laurasiatheria</taxon>
        <taxon>Artiodactyla</taxon>
        <taxon>Ruminantia</taxon>
        <taxon>Pecora</taxon>
        <taxon>Bovidae</taxon>
        <taxon>Bovinae</taxon>
        <taxon>Bos</taxon>
    </lineage>
</organism>